<protein>
    <submittedName>
        <fullName evidence="1">Uncharacterized protein</fullName>
    </submittedName>
</protein>
<evidence type="ECO:0000313" key="1">
    <source>
        <dbReference type="EMBL" id="JAH26270.1"/>
    </source>
</evidence>
<reference evidence="1" key="1">
    <citation type="submission" date="2014-11" db="EMBL/GenBank/DDBJ databases">
        <authorList>
            <person name="Amaro Gonzalez C."/>
        </authorList>
    </citation>
    <scope>NUCLEOTIDE SEQUENCE</scope>
</reference>
<accession>A0A0E9RCT6</accession>
<organism evidence="1">
    <name type="scientific">Anguilla anguilla</name>
    <name type="common">European freshwater eel</name>
    <name type="synonym">Muraena anguilla</name>
    <dbReference type="NCBI Taxonomy" id="7936"/>
    <lineage>
        <taxon>Eukaryota</taxon>
        <taxon>Metazoa</taxon>
        <taxon>Chordata</taxon>
        <taxon>Craniata</taxon>
        <taxon>Vertebrata</taxon>
        <taxon>Euteleostomi</taxon>
        <taxon>Actinopterygii</taxon>
        <taxon>Neopterygii</taxon>
        <taxon>Teleostei</taxon>
        <taxon>Anguilliformes</taxon>
        <taxon>Anguillidae</taxon>
        <taxon>Anguilla</taxon>
    </lineage>
</organism>
<dbReference type="AlphaFoldDB" id="A0A0E9RCT6"/>
<sequence length="28" mass="3270">MAHHTSHHTVHQCFYTEGYLFSPHANLC</sequence>
<name>A0A0E9RCT6_ANGAN</name>
<proteinExistence type="predicted"/>
<reference evidence="1" key="2">
    <citation type="journal article" date="2015" name="Fish Shellfish Immunol.">
        <title>Early steps in the European eel (Anguilla anguilla)-Vibrio vulnificus interaction in the gills: Role of the RtxA13 toxin.</title>
        <authorList>
            <person name="Callol A."/>
            <person name="Pajuelo D."/>
            <person name="Ebbesson L."/>
            <person name="Teles M."/>
            <person name="MacKenzie S."/>
            <person name="Amaro C."/>
        </authorList>
    </citation>
    <scope>NUCLEOTIDE SEQUENCE</scope>
</reference>
<dbReference type="EMBL" id="GBXM01082307">
    <property type="protein sequence ID" value="JAH26270.1"/>
    <property type="molecule type" value="Transcribed_RNA"/>
</dbReference>